<feature type="transmembrane region" description="Helical" evidence="1">
    <location>
        <begin position="344"/>
        <end position="361"/>
    </location>
</feature>
<evidence type="ECO:0000313" key="3">
    <source>
        <dbReference type="Proteomes" id="UP001470230"/>
    </source>
</evidence>
<keyword evidence="1" id="KW-0472">Membrane</keyword>
<dbReference type="EMBL" id="JAPFFF010000016">
    <property type="protein sequence ID" value="KAK8865167.1"/>
    <property type="molecule type" value="Genomic_DNA"/>
</dbReference>
<evidence type="ECO:0000256" key="1">
    <source>
        <dbReference type="SAM" id="Phobius"/>
    </source>
</evidence>
<evidence type="ECO:0000313" key="2">
    <source>
        <dbReference type="EMBL" id="KAK8865167.1"/>
    </source>
</evidence>
<accession>A0ABR2ILN0</accession>
<name>A0ABR2ILN0_9EUKA</name>
<comment type="caution">
    <text evidence="2">The sequence shown here is derived from an EMBL/GenBank/DDBJ whole genome shotgun (WGS) entry which is preliminary data.</text>
</comment>
<reference evidence="2 3" key="1">
    <citation type="submission" date="2024-04" db="EMBL/GenBank/DDBJ databases">
        <title>Tritrichomonas musculus Genome.</title>
        <authorList>
            <person name="Alves-Ferreira E."/>
            <person name="Grigg M."/>
            <person name="Lorenzi H."/>
            <person name="Galac M."/>
        </authorList>
    </citation>
    <scope>NUCLEOTIDE SEQUENCE [LARGE SCALE GENOMIC DNA]</scope>
    <source>
        <strain evidence="2 3">EAF2021</strain>
    </source>
</reference>
<proteinExistence type="predicted"/>
<dbReference type="Proteomes" id="UP001470230">
    <property type="component" value="Unassembled WGS sequence"/>
</dbReference>
<keyword evidence="1" id="KW-0812">Transmembrane</keyword>
<sequence length="381" mass="45484">MFPFFLCINLPPSDYSFSKLEKLSKKSPVLIYFIPVNASGTNIFLKIWEKFTYKSREDQNVICVLIHCHANDQICRYFSFMKPSIFLTIYKKFYQIHNLTDYSIKGLNNIYKSSYANPSSYCQNFYFPEDNNTIEFQYPTFVFKNNETTSCLELSKYKILYPHINFYIKKNDFLKKNNNYKIDLCYSPSYCIQNSKFHDPQDFIEEYIFDHFGKWTLNDVSNIKRRLVLIVYKDGKSKNIPKRSKFEKYIQAFSNYFLFGQIPFSSISESIDAYKSANESPFMIVTNIKKTRYMIIDHSQMNFKQIYNKLNAARQGLLEYDMDIFFDSRYSSRNGYNPRNVKRFAFMALAVITFTAFMTFWKVSSCIHMYDNHRHKSIMFL</sequence>
<keyword evidence="3" id="KW-1185">Reference proteome</keyword>
<keyword evidence="1" id="KW-1133">Transmembrane helix</keyword>
<gene>
    <name evidence="2" type="ORF">M9Y10_010702</name>
</gene>
<organism evidence="2 3">
    <name type="scientific">Tritrichomonas musculus</name>
    <dbReference type="NCBI Taxonomy" id="1915356"/>
    <lineage>
        <taxon>Eukaryota</taxon>
        <taxon>Metamonada</taxon>
        <taxon>Parabasalia</taxon>
        <taxon>Tritrichomonadida</taxon>
        <taxon>Tritrichomonadidae</taxon>
        <taxon>Tritrichomonas</taxon>
    </lineage>
</organism>
<protein>
    <submittedName>
        <fullName evidence="2">Uncharacterized protein</fullName>
    </submittedName>
</protein>